<dbReference type="Pfam" id="PF03441">
    <property type="entry name" value="FAD_binding_7"/>
    <property type="match status" value="1"/>
</dbReference>
<gene>
    <name evidence="8" type="ORF">ACHAWO_010760</name>
</gene>
<evidence type="ECO:0000313" key="8">
    <source>
        <dbReference type="EMBL" id="KAL3773962.1"/>
    </source>
</evidence>
<keyword evidence="2 4" id="KW-0285">Flavoprotein</keyword>
<evidence type="ECO:0000256" key="4">
    <source>
        <dbReference type="PIRSR" id="PIRSR602081-1"/>
    </source>
</evidence>
<dbReference type="InterPro" id="IPR006050">
    <property type="entry name" value="DNA_photolyase_N"/>
</dbReference>
<feature type="signal peptide" evidence="6">
    <location>
        <begin position="1"/>
        <end position="28"/>
    </location>
</feature>
<dbReference type="EMBL" id="JALLPJ020001214">
    <property type="protein sequence ID" value="KAL3773962.1"/>
    <property type="molecule type" value="Genomic_DNA"/>
</dbReference>
<comment type="similarity">
    <text evidence="1">Belongs to the DNA photolyase class-1 family.</text>
</comment>
<name>A0ABD3NG63_9STRA</name>
<dbReference type="InterPro" id="IPR036155">
    <property type="entry name" value="Crypto/Photolyase_N_sf"/>
</dbReference>
<accession>A0ABD3NG63</accession>
<comment type="cofactor">
    <cofactor evidence="4">
        <name>FAD</name>
        <dbReference type="ChEBI" id="CHEBI:57692"/>
    </cofactor>
    <text evidence="4">Binds 1 FAD per subunit.</text>
</comment>
<dbReference type="InterPro" id="IPR014729">
    <property type="entry name" value="Rossmann-like_a/b/a_fold"/>
</dbReference>
<evidence type="ECO:0000256" key="6">
    <source>
        <dbReference type="SAM" id="SignalP"/>
    </source>
</evidence>
<keyword evidence="3 4" id="KW-0274">FAD</keyword>
<dbReference type="SUPFAM" id="SSF52425">
    <property type="entry name" value="Cryptochrome/photolyase, N-terminal domain"/>
    <property type="match status" value="1"/>
</dbReference>
<evidence type="ECO:0000313" key="9">
    <source>
        <dbReference type="Proteomes" id="UP001530400"/>
    </source>
</evidence>
<organism evidence="8 9">
    <name type="scientific">Cyclotella atomus</name>
    <dbReference type="NCBI Taxonomy" id="382360"/>
    <lineage>
        <taxon>Eukaryota</taxon>
        <taxon>Sar</taxon>
        <taxon>Stramenopiles</taxon>
        <taxon>Ochrophyta</taxon>
        <taxon>Bacillariophyta</taxon>
        <taxon>Coscinodiscophyceae</taxon>
        <taxon>Thalassiosirophycidae</taxon>
        <taxon>Stephanodiscales</taxon>
        <taxon>Stephanodiscaceae</taxon>
        <taxon>Cyclotella</taxon>
    </lineage>
</organism>
<protein>
    <recommendedName>
        <fullName evidence="7">Photolyase/cryptochrome alpha/beta domain-containing protein</fullName>
    </recommendedName>
</protein>
<keyword evidence="6" id="KW-0732">Signal</keyword>
<evidence type="ECO:0000256" key="2">
    <source>
        <dbReference type="ARBA" id="ARBA00022630"/>
    </source>
</evidence>
<dbReference type="AlphaFoldDB" id="A0ABD3NG63"/>
<keyword evidence="9" id="KW-1185">Reference proteome</keyword>
<sequence length="635" mass="71645">RRAPRRLFLIPLAHVWIVPCSCPRAATAYNRETLSALPRSLTESDQWSFKDTSQVSSAINGLSFLTMMSVMFLFILRGSRHSYSFDRSVSYPIAVGIRGLSSKRHYTMQETPTIDSTSTNTSLLWLSANRLRLRDNAALTKAVELGPGGLAICVDWPYGSIPSAQQLKRDEITPVEAFGFAAVQSLDESLQELGQSLLLIPSKVDGEPSYDPVSAIADAVQDLQPRFVIVDTCLLEQHHNYASRLRDKIDANVKTNVIEVVDEEVLIDHGKLPKALGRSRNGGRILRWSTFLSNVLSREEELNDKFTWSLDKLPPPIYEFGSMIQSSPIPQIESFPEWTRQLLSDWGEVSEGEALRRANLSQTRSVESKPSYQLSEKDSKDTKLSPYLRFGMVSPQRAAQAGVRKRDLLWRDWSRVCYGLLNPLRRGEPVLEYMDKCNQFKDLDTKDEELFNMWIVGNTGSQTVDAGMRQLWHDGWMPRKVRLLCAACLVEGMGLDWRLGRDWFKHTLIDHDPAINELMWQNAGLVGVDPFYNGIAWEAAPSVEDAEYVEKWMNVKLNWPSSLNTYAARRPLTDIVLTAKSRREAFQLKGVYKAARTVSNSGVRVAWPSLVQQDNAIVPGEVLGVGMKPIIELKI</sequence>
<evidence type="ECO:0000256" key="5">
    <source>
        <dbReference type="SAM" id="MobiDB-lite"/>
    </source>
</evidence>
<dbReference type="PANTHER" id="PTHR11455:SF9">
    <property type="entry name" value="CRYPTOCHROME CIRCADIAN CLOCK 5 ISOFORM X1"/>
    <property type="match status" value="1"/>
</dbReference>
<evidence type="ECO:0000259" key="7">
    <source>
        <dbReference type="PROSITE" id="PS51645"/>
    </source>
</evidence>
<dbReference type="SUPFAM" id="SSF48173">
    <property type="entry name" value="Cryptochrome/photolyase FAD-binding domain"/>
    <property type="match status" value="1"/>
</dbReference>
<dbReference type="Proteomes" id="UP001530400">
    <property type="component" value="Unassembled WGS sequence"/>
</dbReference>
<feature type="non-terminal residue" evidence="8">
    <location>
        <position position="1"/>
    </location>
</feature>
<reference evidence="8 9" key="1">
    <citation type="submission" date="2024-10" db="EMBL/GenBank/DDBJ databases">
        <title>Updated reference genomes for cyclostephanoid diatoms.</title>
        <authorList>
            <person name="Roberts W.R."/>
            <person name="Alverson A.J."/>
        </authorList>
    </citation>
    <scope>NUCLEOTIDE SEQUENCE [LARGE SCALE GENOMIC DNA]</scope>
    <source>
        <strain evidence="8 9">AJA010-31</strain>
    </source>
</reference>
<evidence type="ECO:0000256" key="1">
    <source>
        <dbReference type="ARBA" id="ARBA00005862"/>
    </source>
</evidence>
<dbReference type="PANTHER" id="PTHR11455">
    <property type="entry name" value="CRYPTOCHROME"/>
    <property type="match status" value="1"/>
</dbReference>
<dbReference type="Gene3D" id="1.10.579.10">
    <property type="entry name" value="DNA Cyclobutane Dipyrimidine Photolyase, subunit A, domain 3"/>
    <property type="match status" value="1"/>
</dbReference>
<feature type="domain" description="Photolyase/cryptochrome alpha/beta" evidence="7">
    <location>
        <begin position="121"/>
        <end position="261"/>
    </location>
</feature>
<dbReference type="Gene3D" id="3.40.50.620">
    <property type="entry name" value="HUPs"/>
    <property type="match status" value="1"/>
</dbReference>
<dbReference type="InterPro" id="IPR005101">
    <property type="entry name" value="Cryptochr/Photolyase_FAD-bd"/>
</dbReference>
<feature type="binding site" evidence="4">
    <location>
        <begin position="510"/>
        <end position="512"/>
    </location>
    <ligand>
        <name>FAD</name>
        <dbReference type="ChEBI" id="CHEBI:57692"/>
    </ligand>
</feature>
<dbReference type="Gene3D" id="1.25.40.80">
    <property type="match status" value="1"/>
</dbReference>
<dbReference type="PROSITE" id="PS51645">
    <property type="entry name" value="PHR_CRY_ALPHA_BETA"/>
    <property type="match status" value="1"/>
</dbReference>
<evidence type="ECO:0000256" key="3">
    <source>
        <dbReference type="ARBA" id="ARBA00022827"/>
    </source>
</evidence>
<feature type="region of interest" description="Disordered" evidence="5">
    <location>
        <begin position="360"/>
        <end position="380"/>
    </location>
</feature>
<dbReference type="InterPro" id="IPR002081">
    <property type="entry name" value="Cryptochrome/DNA_photolyase_1"/>
</dbReference>
<feature type="chain" id="PRO_5044785999" description="Photolyase/cryptochrome alpha/beta domain-containing protein" evidence="6">
    <location>
        <begin position="29"/>
        <end position="635"/>
    </location>
</feature>
<dbReference type="InterPro" id="IPR036134">
    <property type="entry name" value="Crypto/Photolyase_FAD-like_sf"/>
</dbReference>
<comment type="caution">
    <text evidence="8">The sequence shown here is derived from an EMBL/GenBank/DDBJ whole genome shotgun (WGS) entry which is preliminary data.</text>
</comment>
<feature type="compositionally biased region" description="Polar residues" evidence="5">
    <location>
        <begin position="360"/>
        <end position="374"/>
    </location>
</feature>
<proteinExistence type="inferred from homology"/>